<accession>A0A0F9G2S7</accession>
<gene>
    <name evidence="1" type="ORF">LCGC14_1879000</name>
</gene>
<dbReference type="AlphaFoldDB" id="A0A0F9G2S7"/>
<evidence type="ECO:0000313" key="1">
    <source>
        <dbReference type="EMBL" id="KKL93009.1"/>
    </source>
</evidence>
<comment type="caution">
    <text evidence="1">The sequence shown here is derived from an EMBL/GenBank/DDBJ whole genome shotgun (WGS) entry which is preliminary data.</text>
</comment>
<reference evidence="1" key="1">
    <citation type="journal article" date="2015" name="Nature">
        <title>Complex archaea that bridge the gap between prokaryotes and eukaryotes.</title>
        <authorList>
            <person name="Spang A."/>
            <person name="Saw J.H."/>
            <person name="Jorgensen S.L."/>
            <person name="Zaremba-Niedzwiedzka K."/>
            <person name="Martijn J."/>
            <person name="Lind A.E."/>
            <person name="van Eijk R."/>
            <person name="Schleper C."/>
            <person name="Guy L."/>
            <person name="Ettema T.J."/>
        </authorList>
    </citation>
    <scope>NUCLEOTIDE SEQUENCE</scope>
</reference>
<feature type="non-terminal residue" evidence="1">
    <location>
        <position position="52"/>
    </location>
</feature>
<proteinExistence type="predicted"/>
<protein>
    <submittedName>
        <fullName evidence="1">Uncharacterized protein</fullName>
    </submittedName>
</protein>
<name>A0A0F9G2S7_9ZZZZ</name>
<sequence>MAPPRPRRLIIQGFEVIDVRHFWEPSGFAGHRRPSQKTIIYQAIHNHSVLFT</sequence>
<dbReference type="EMBL" id="LAZR01019310">
    <property type="protein sequence ID" value="KKL93009.1"/>
    <property type="molecule type" value="Genomic_DNA"/>
</dbReference>
<organism evidence="1">
    <name type="scientific">marine sediment metagenome</name>
    <dbReference type="NCBI Taxonomy" id="412755"/>
    <lineage>
        <taxon>unclassified sequences</taxon>
        <taxon>metagenomes</taxon>
        <taxon>ecological metagenomes</taxon>
    </lineage>
</organism>